<name>A0ABZ1B048_9ACTN</name>
<comment type="pathway">
    <text evidence="3">Pyrimidine metabolism; UMP biosynthesis via de novo pathway.</text>
</comment>
<feature type="domain" description="Dihydroorotate dehydrogenase catalytic" evidence="8">
    <location>
        <begin position="48"/>
        <end position="326"/>
    </location>
</feature>
<keyword evidence="6" id="KW-0665">Pyrimidine biosynthesis</keyword>
<dbReference type="PANTHER" id="PTHR48109:SF4">
    <property type="entry name" value="DIHYDROOROTATE DEHYDROGENASE (QUINONE), MITOCHONDRIAL"/>
    <property type="match status" value="1"/>
</dbReference>
<evidence type="ECO:0000256" key="3">
    <source>
        <dbReference type="ARBA" id="ARBA00004725"/>
    </source>
</evidence>
<dbReference type="InterPro" id="IPR005720">
    <property type="entry name" value="Dihydroorotate_DH_cat"/>
</dbReference>
<evidence type="ECO:0000256" key="2">
    <source>
        <dbReference type="ARBA" id="ARBA00003125"/>
    </source>
</evidence>
<dbReference type="InterPro" id="IPR013785">
    <property type="entry name" value="Aldolase_TIM"/>
</dbReference>
<dbReference type="Pfam" id="PF01180">
    <property type="entry name" value="DHO_dh"/>
    <property type="match status" value="1"/>
</dbReference>
<evidence type="ECO:0000256" key="4">
    <source>
        <dbReference type="ARBA" id="ARBA00022630"/>
    </source>
</evidence>
<dbReference type="PIRSF" id="PIRSF000164">
    <property type="entry name" value="DHO_oxidase"/>
    <property type="match status" value="1"/>
</dbReference>
<evidence type="ECO:0000313" key="9">
    <source>
        <dbReference type="EMBL" id="WRL63561.1"/>
    </source>
</evidence>
<keyword evidence="5" id="KW-0288">FMN</keyword>
<comment type="function">
    <text evidence="2">Catalyzes the conversion of dihydroorotate to orotate with quinone as electron acceptor.</text>
</comment>
<dbReference type="EMBL" id="CP141261">
    <property type="protein sequence ID" value="WRL63561.1"/>
    <property type="molecule type" value="Genomic_DNA"/>
</dbReference>
<accession>A0ABZ1B048</accession>
<gene>
    <name evidence="9" type="ORF">U6N30_28365</name>
</gene>
<evidence type="ECO:0000256" key="7">
    <source>
        <dbReference type="ARBA" id="ARBA00023002"/>
    </source>
</evidence>
<dbReference type="SUPFAM" id="SSF51395">
    <property type="entry name" value="FMN-linked oxidoreductases"/>
    <property type="match status" value="1"/>
</dbReference>
<dbReference type="InterPro" id="IPR050074">
    <property type="entry name" value="DHO_dehydrogenase"/>
</dbReference>
<dbReference type="RefSeq" id="WP_324274896.1">
    <property type="nucleotide sequence ID" value="NZ_CP141261.1"/>
</dbReference>
<evidence type="ECO:0000256" key="6">
    <source>
        <dbReference type="ARBA" id="ARBA00022975"/>
    </source>
</evidence>
<sequence length="348" mass="37939">MPNFYESVLRPTLFRFDPELTHAAASKALRLRSVGRALGGVTRSDPRLKVSVGSLELPGPIGLAPGFDKYGDLINGTSRLGFDYLVPGTIMARPQPSHRRRELARLVDERALINCQGLPSNGTEYSARRIEQSRSPVPLIISIGAHDKDGFVQGLSRMEPLATAVELNVQCHNEEKGPLSEAGAMADLLTTVIGLAHKPIFLKINGYQSEADRKQRLGLVEYAYSIGIRGFSATGTAMTRRDRRLAAGHGTVTGPPIREYTLRAIRDIWDITEGKAMIRARGGISTGADVYNAIAAGAASVEVFTSFVYRGWSVARALRTELLETMRLESVASLEDLRGSRRLVPVLT</sequence>
<comment type="cofactor">
    <cofactor evidence="1">
        <name>FMN</name>
        <dbReference type="ChEBI" id="CHEBI:58210"/>
    </cofactor>
</comment>
<reference evidence="9 10" key="1">
    <citation type="submission" date="2023-12" db="EMBL/GenBank/DDBJ databases">
        <title>Blastococcus brunescens sp. nov., an actonobacterium isolated from sandstone collected in sahara desert.</title>
        <authorList>
            <person name="Gtari M."/>
            <person name="Ghodhbane F."/>
        </authorList>
    </citation>
    <scope>NUCLEOTIDE SEQUENCE [LARGE SCALE GENOMIC DNA]</scope>
    <source>
        <strain evidence="9 10">BMG 8361</strain>
    </source>
</reference>
<dbReference type="Proteomes" id="UP001324287">
    <property type="component" value="Chromosome"/>
</dbReference>
<dbReference type="Gene3D" id="3.20.20.70">
    <property type="entry name" value="Aldolase class I"/>
    <property type="match status" value="1"/>
</dbReference>
<proteinExistence type="predicted"/>
<evidence type="ECO:0000313" key="10">
    <source>
        <dbReference type="Proteomes" id="UP001324287"/>
    </source>
</evidence>
<keyword evidence="10" id="KW-1185">Reference proteome</keyword>
<dbReference type="PANTHER" id="PTHR48109">
    <property type="entry name" value="DIHYDROOROTATE DEHYDROGENASE (QUINONE), MITOCHONDRIAL-RELATED"/>
    <property type="match status" value="1"/>
</dbReference>
<dbReference type="InterPro" id="IPR012135">
    <property type="entry name" value="Dihydroorotate_DH_1_2"/>
</dbReference>
<evidence type="ECO:0000259" key="8">
    <source>
        <dbReference type="Pfam" id="PF01180"/>
    </source>
</evidence>
<evidence type="ECO:0000256" key="5">
    <source>
        <dbReference type="ARBA" id="ARBA00022643"/>
    </source>
</evidence>
<keyword evidence="7" id="KW-0560">Oxidoreductase</keyword>
<evidence type="ECO:0000256" key="1">
    <source>
        <dbReference type="ARBA" id="ARBA00001917"/>
    </source>
</evidence>
<keyword evidence="4" id="KW-0285">Flavoprotein</keyword>
<protein>
    <submittedName>
        <fullName evidence="9">Alpha-hydroxy-acid oxidizing protein</fullName>
    </submittedName>
</protein>
<organism evidence="9 10">
    <name type="scientific">Blastococcus brunescens</name>
    <dbReference type="NCBI Taxonomy" id="1564165"/>
    <lineage>
        <taxon>Bacteria</taxon>
        <taxon>Bacillati</taxon>
        <taxon>Actinomycetota</taxon>
        <taxon>Actinomycetes</taxon>
        <taxon>Geodermatophilales</taxon>
        <taxon>Geodermatophilaceae</taxon>
        <taxon>Blastococcus</taxon>
    </lineage>
</organism>